<dbReference type="InterPro" id="IPR000808">
    <property type="entry name" value="Mrp-like_CS"/>
</dbReference>
<dbReference type="AlphaFoldDB" id="A0A7L4URE9"/>
<dbReference type="SUPFAM" id="SSF52540">
    <property type="entry name" value="P-loop containing nucleoside triphosphate hydrolases"/>
    <property type="match status" value="1"/>
</dbReference>
<dbReference type="Gene3D" id="3.30.300.130">
    <property type="entry name" value="Fe-S cluster assembly (FSCA)"/>
    <property type="match status" value="1"/>
</dbReference>
<evidence type="ECO:0000259" key="9">
    <source>
        <dbReference type="Pfam" id="PF01883"/>
    </source>
</evidence>
<feature type="domain" description="MIP18 family-like" evidence="9">
    <location>
        <begin position="4"/>
        <end position="60"/>
    </location>
</feature>
<dbReference type="Pfam" id="PF01883">
    <property type="entry name" value="FeS_assembly_P"/>
    <property type="match status" value="1"/>
</dbReference>
<keyword evidence="4 8" id="KW-0547">Nucleotide-binding</keyword>
<keyword evidence="11" id="KW-1185">Reference proteome</keyword>
<dbReference type="EMBL" id="QENZ01000003">
    <property type="protein sequence ID" value="PVX52239.1"/>
    <property type="molecule type" value="Genomic_DNA"/>
</dbReference>
<dbReference type="Pfam" id="PF10609">
    <property type="entry name" value="ParA"/>
    <property type="match status" value="1"/>
</dbReference>
<dbReference type="GO" id="GO:0005524">
    <property type="term" value="F:ATP binding"/>
    <property type="evidence" value="ECO:0007669"/>
    <property type="project" value="UniProtKB-UniRule"/>
</dbReference>
<feature type="binding site" evidence="8">
    <location>
        <begin position="103"/>
        <end position="110"/>
    </location>
    <ligand>
        <name>ATP</name>
        <dbReference type="ChEBI" id="CHEBI:30616"/>
    </ligand>
</feature>
<dbReference type="RefSeq" id="WP_116495781.1">
    <property type="nucleotide sequence ID" value="NZ_QENZ01000003.1"/>
</dbReference>
<dbReference type="InterPro" id="IPR034904">
    <property type="entry name" value="FSCA_dom_sf"/>
</dbReference>
<dbReference type="FunFam" id="3.40.50.300:FF:001119">
    <property type="entry name" value="Iron-sulfur cluster carrier protein"/>
    <property type="match status" value="1"/>
</dbReference>
<keyword evidence="3 8" id="KW-0479">Metal-binding</keyword>
<gene>
    <name evidence="10" type="ORF">C7377_0546</name>
</gene>
<dbReference type="GO" id="GO:0016226">
    <property type="term" value="P:iron-sulfur cluster assembly"/>
    <property type="evidence" value="ECO:0007669"/>
    <property type="project" value="InterPro"/>
</dbReference>
<accession>A0A7L4URE9</accession>
<dbReference type="OrthoDB" id="9809679at2"/>
<dbReference type="HAMAP" id="MF_02040">
    <property type="entry name" value="Mrp_NBP35"/>
    <property type="match status" value="1"/>
</dbReference>
<keyword evidence="7 8" id="KW-0411">Iron-sulfur</keyword>
<evidence type="ECO:0000313" key="11">
    <source>
        <dbReference type="Proteomes" id="UP000251835"/>
    </source>
</evidence>
<keyword evidence="5 8" id="KW-0067">ATP-binding</keyword>
<evidence type="ECO:0000256" key="7">
    <source>
        <dbReference type="ARBA" id="ARBA00023014"/>
    </source>
</evidence>
<dbReference type="CDD" id="cd02037">
    <property type="entry name" value="Mrp_NBP35"/>
    <property type="match status" value="1"/>
</dbReference>
<evidence type="ECO:0000256" key="8">
    <source>
        <dbReference type="HAMAP-Rule" id="MF_02040"/>
    </source>
</evidence>
<dbReference type="PANTHER" id="PTHR42961:SF2">
    <property type="entry name" value="IRON-SULFUR PROTEIN NUBPL"/>
    <property type="match status" value="1"/>
</dbReference>
<dbReference type="GO" id="GO:0140663">
    <property type="term" value="F:ATP-dependent FeS chaperone activity"/>
    <property type="evidence" value="ECO:0007669"/>
    <property type="project" value="InterPro"/>
</dbReference>
<name>A0A7L4URE9_BALHA</name>
<evidence type="ECO:0000256" key="4">
    <source>
        <dbReference type="ARBA" id="ARBA00022741"/>
    </source>
</evidence>
<dbReference type="InterPro" id="IPR027417">
    <property type="entry name" value="P-loop_NTPase"/>
</dbReference>
<evidence type="ECO:0000256" key="2">
    <source>
        <dbReference type="ARBA" id="ARBA00008205"/>
    </source>
</evidence>
<comment type="similarity">
    <text evidence="1">In the N-terminal section; belongs to the MIP18 family.</text>
</comment>
<keyword evidence="8" id="KW-0378">Hydrolase</keyword>
<organism evidence="10 11">
    <name type="scientific">Balneicella halophila</name>
    <dbReference type="NCBI Taxonomy" id="1537566"/>
    <lineage>
        <taxon>Bacteria</taxon>
        <taxon>Pseudomonadati</taxon>
        <taxon>Bacteroidota</taxon>
        <taxon>Bacteroidia</taxon>
        <taxon>Bacteroidales</taxon>
        <taxon>Balneicellaceae</taxon>
        <taxon>Balneicella</taxon>
    </lineage>
</organism>
<dbReference type="GO" id="GO:0046872">
    <property type="term" value="F:metal ion binding"/>
    <property type="evidence" value="ECO:0007669"/>
    <property type="project" value="UniProtKB-KW"/>
</dbReference>
<proteinExistence type="inferred from homology"/>
<dbReference type="InterPro" id="IPR019591">
    <property type="entry name" value="Mrp/NBP35_ATP-bd"/>
</dbReference>
<dbReference type="Proteomes" id="UP000251835">
    <property type="component" value="Unassembled WGS sequence"/>
</dbReference>
<evidence type="ECO:0000313" key="10">
    <source>
        <dbReference type="EMBL" id="PVX52239.1"/>
    </source>
</evidence>
<comment type="similarity">
    <text evidence="8">Belongs to the Mrp/NBP35 ATP-binding proteins family.</text>
</comment>
<comment type="subunit">
    <text evidence="8">Homodimer.</text>
</comment>
<protein>
    <recommendedName>
        <fullName evidence="8">Iron-sulfur cluster carrier protein</fullName>
    </recommendedName>
</protein>
<reference evidence="10 11" key="1">
    <citation type="submission" date="2018-05" db="EMBL/GenBank/DDBJ databases">
        <title>Genomic Encyclopedia of Type Strains, Phase IV (KMG-IV): sequencing the most valuable type-strain genomes for metagenomic binning, comparative biology and taxonomic classification.</title>
        <authorList>
            <person name="Goeker M."/>
        </authorList>
    </citation>
    <scope>NUCLEOTIDE SEQUENCE [LARGE SCALE GENOMIC DNA]</scope>
    <source>
        <strain evidence="10 11">DSM 28579</strain>
    </source>
</reference>
<evidence type="ECO:0000256" key="1">
    <source>
        <dbReference type="ARBA" id="ARBA00007352"/>
    </source>
</evidence>
<sequence>MITKEQIRQILAQVSYADTGRDIISLKMVQDLKVEGDKVSFSLIFQRADDPNIVPTKKACVQQLEANFDKIDIRGNIAVKILDLKANPPIFADVKNIVAIASGKGGVGKSTVAANLAVTLAKQGYKVGLLDADIFGPSMPKMFGVEQENVSIRTVGERDLIEPVEKYGVKMLSIGFFVNPNQATVWRGPMAGNALKQMMQDGDWGELDYLLIDLPPGTSDIHLTMVQGVSVTGAVIVSTPQDVALADAIKGIDMFESDAVNVPVLGLVENMAWFTPEELPENKYYIFGEGGAKRLAQDKNVSLLGEIPIVQSIRESGDMGAPIALKDEHPVAEAFATVAHNIVAAINRRNQDLPPTQVVEMNN</sequence>
<evidence type="ECO:0000256" key="3">
    <source>
        <dbReference type="ARBA" id="ARBA00022723"/>
    </source>
</evidence>
<comment type="function">
    <text evidence="8">Binds and transfers iron-sulfur (Fe-S) clusters to target apoproteins. Can hydrolyze ATP.</text>
</comment>
<dbReference type="PANTHER" id="PTHR42961">
    <property type="entry name" value="IRON-SULFUR PROTEIN NUBPL"/>
    <property type="match status" value="1"/>
</dbReference>
<evidence type="ECO:0000256" key="6">
    <source>
        <dbReference type="ARBA" id="ARBA00023004"/>
    </source>
</evidence>
<keyword evidence="6 8" id="KW-0408">Iron</keyword>
<comment type="similarity">
    <text evidence="2">In the C-terminal section; belongs to the Mrp/NBP35 ATP-binding proteins family.</text>
</comment>
<dbReference type="InterPro" id="IPR044304">
    <property type="entry name" value="NUBPL-like"/>
</dbReference>
<dbReference type="Gene3D" id="3.40.50.300">
    <property type="entry name" value="P-loop containing nucleotide triphosphate hydrolases"/>
    <property type="match status" value="1"/>
</dbReference>
<evidence type="ECO:0000256" key="5">
    <source>
        <dbReference type="ARBA" id="ARBA00022840"/>
    </source>
</evidence>
<dbReference type="GO" id="GO:0016887">
    <property type="term" value="F:ATP hydrolysis activity"/>
    <property type="evidence" value="ECO:0007669"/>
    <property type="project" value="UniProtKB-UniRule"/>
</dbReference>
<dbReference type="InterPro" id="IPR033756">
    <property type="entry name" value="YlxH/NBP35"/>
</dbReference>
<comment type="caution">
    <text evidence="10">The sequence shown here is derived from an EMBL/GenBank/DDBJ whole genome shotgun (WGS) entry which is preliminary data.</text>
</comment>
<dbReference type="GO" id="GO:0051539">
    <property type="term" value="F:4 iron, 4 sulfur cluster binding"/>
    <property type="evidence" value="ECO:0007669"/>
    <property type="project" value="TreeGrafter"/>
</dbReference>
<dbReference type="SUPFAM" id="SSF117916">
    <property type="entry name" value="Fe-S cluster assembly (FSCA) domain-like"/>
    <property type="match status" value="1"/>
</dbReference>
<dbReference type="PROSITE" id="PS01215">
    <property type="entry name" value="MRP"/>
    <property type="match status" value="1"/>
</dbReference>
<dbReference type="InterPro" id="IPR002744">
    <property type="entry name" value="MIP18-like"/>
</dbReference>